<name>R7UY69_CAPTE</name>
<dbReference type="EnsemblMetazoa" id="CapteT71664">
    <property type="protein sequence ID" value="CapteP71664"/>
    <property type="gene ID" value="CapteG71664"/>
</dbReference>
<reference evidence="3" key="1">
    <citation type="submission" date="2012-12" db="EMBL/GenBank/DDBJ databases">
        <authorList>
            <person name="Hellsten U."/>
            <person name="Grimwood J."/>
            <person name="Chapman J.A."/>
            <person name="Shapiro H."/>
            <person name="Aerts A."/>
            <person name="Otillar R.P."/>
            <person name="Terry A.Y."/>
            <person name="Boore J.L."/>
            <person name="Simakov O."/>
            <person name="Marletaz F."/>
            <person name="Cho S.-J."/>
            <person name="Edsinger-Gonzales E."/>
            <person name="Havlak P."/>
            <person name="Kuo D.-H."/>
            <person name="Larsson T."/>
            <person name="Lv J."/>
            <person name="Arendt D."/>
            <person name="Savage R."/>
            <person name="Osoegawa K."/>
            <person name="de Jong P."/>
            <person name="Lindberg D.R."/>
            <person name="Seaver E.C."/>
            <person name="Weisblat D.A."/>
            <person name="Putnam N.H."/>
            <person name="Grigoriev I.V."/>
            <person name="Rokhsar D.S."/>
        </authorList>
    </citation>
    <scope>NUCLEOTIDE SEQUENCE</scope>
    <source>
        <strain evidence="3">I ESC-2004</strain>
    </source>
</reference>
<evidence type="ECO:0000313" key="3">
    <source>
        <dbReference type="Proteomes" id="UP000014760"/>
    </source>
</evidence>
<keyword evidence="3" id="KW-1185">Reference proteome</keyword>
<reference evidence="1 3" key="2">
    <citation type="journal article" date="2013" name="Nature">
        <title>Insights into bilaterian evolution from three spiralian genomes.</title>
        <authorList>
            <person name="Simakov O."/>
            <person name="Marletaz F."/>
            <person name="Cho S.J."/>
            <person name="Edsinger-Gonzales E."/>
            <person name="Havlak P."/>
            <person name="Hellsten U."/>
            <person name="Kuo D.H."/>
            <person name="Larsson T."/>
            <person name="Lv J."/>
            <person name="Arendt D."/>
            <person name="Savage R."/>
            <person name="Osoegawa K."/>
            <person name="de Jong P."/>
            <person name="Grimwood J."/>
            <person name="Chapman J.A."/>
            <person name="Shapiro H."/>
            <person name="Aerts A."/>
            <person name="Otillar R.P."/>
            <person name="Terry A.Y."/>
            <person name="Boore J.L."/>
            <person name="Grigoriev I.V."/>
            <person name="Lindberg D.R."/>
            <person name="Seaver E.C."/>
            <person name="Weisblat D.A."/>
            <person name="Putnam N.H."/>
            <person name="Rokhsar D.S."/>
        </authorList>
    </citation>
    <scope>NUCLEOTIDE SEQUENCE</scope>
    <source>
        <strain evidence="1 3">I ESC-2004</strain>
    </source>
</reference>
<protein>
    <recommendedName>
        <fullName evidence="4">Reverse transcriptase domain-containing protein</fullName>
    </recommendedName>
</protein>
<dbReference type="EMBL" id="KB296864">
    <property type="protein sequence ID" value="ELU11249.1"/>
    <property type="molecule type" value="Genomic_DNA"/>
</dbReference>
<gene>
    <name evidence="1" type="ORF">CAPTEDRAFT_71664</name>
</gene>
<proteinExistence type="predicted"/>
<dbReference type="OrthoDB" id="411871at2759"/>
<evidence type="ECO:0000313" key="2">
    <source>
        <dbReference type="EnsemblMetazoa" id="CapteP71664"/>
    </source>
</evidence>
<dbReference type="AlphaFoldDB" id="R7UY69"/>
<evidence type="ECO:0008006" key="4">
    <source>
        <dbReference type="Google" id="ProtNLM"/>
    </source>
</evidence>
<dbReference type="HOGENOM" id="CLU_118269_2_1_1"/>
<feature type="non-terminal residue" evidence="1">
    <location>
        <position position="77"/>
    </location>
</feature>
<sequence length="77" mass="8847">STGHDNLSPYHMKLLISCLLHPLQILINRIITEGKFPTSLKASKIKLIHKRNEMDLMNNYRPISLLPVTSKIIEKIL</sequence>
<accession>R7UY69</accession>
<feature type="non-terminal residue" evidence="1">
    <location>
        <position position="1"/>
    </location>
</feature>
<dbReference type="EMBL" id="AMQN01040629">
    <property type="status" value="NOT_ANNOTATED_CDS"/>
    <property type="molecule type" value="Genomic_DNA"/>
</dbReference>
<dbReference type="Proteomes" id="UP000014760">
    <property type="component" value="Unassembled WGS sequence"/>
</dbReference>
<evidence type="ECO:0000313" key="1">
    <source>
        <dbReference type="EMBL" id="ELU11249.1"/>
    </source>
</evidence>
<organism evidence="1">
    <name type="scientific">Capitella teleta</name>
    <name type="common">Polychaete worm</name>
    <dbReference type="NCBI Taxonomy" id="283909"/>
    <lineage>
        <taxon>Eukaryota</taxon>
        <taxon>Metazoa</taxon>
        <taxon>Spiralia</taxon>
        <taxon>Lophotrochozoa</taxon>
        <taxon>Annelida</taxon>
        <taxon>Polychaeta</taxon>
        <taxon>Sedentaria</taxon>
        <taxon>Scolecida</taxon>
        <taxon>Capitellidae</taxon>
        <taxon>Capitella</taxon>
    </lineage>
</organism>
<reference evidence="2" key="3">
    <citation type="submission" date="2015-06" db="UniProtKB">
        <authorList>
            <consortium name="EnsemblMetazoa"/>
        </authorList>
    </citation>
    <scope>IDENTIFICATION</scope>
</reference>